<organism evidence="1 2">
    <name type="scientific">Micavibrio aeruginosavorus EPB</name>
    <dbReference type="NCBI Taxonomy" id="349215"/>
    <lineage>
        <taxon>Bacteria</taxon>
        <taxon>Pseudomonadati</taxon>
        <taxon>Bdellovibrionota</taxon>
        <taxon>Bdellovibrionia</taxon>
        <taxon>Bdellovibrionales</taxon>
        <taxon>Pseudobdellovibrionaceae</taxon>
        <taxon>Micavibrio</taxon>
    </lineage>
</organism>
<evidence type="ECO:0000313" key="2">
    <source>
        <dbReference type="Proteomes" id="UP000011932"/>
    </source>
</evidence>
<accession>M4VEM5</accession>
<gene>
    <name evidence="1" type="ORF">A11S_860</name>
</gene>
<name>M4VEM5_9BACT</name>
<reference evidence="1 2" key="1">
    <citation type="journal article" date="2013" name="ISME J.">
        <title>By their genes ye shall know them: genomic signatures of predatory bacteria.</title>
        <authorList>
            <person name="Pasternak Z."/>
            <person name="Pietrokovski S."/>
            <person name="Rotem O."/>
            <person name="Gophna U."/>
            <person name="Lurie-Weinberger M.N."/>
            <person name="Jurkevitch E."/>
        </authorList>
    </citation>
    <scope>NUCLEOTIDE SEQUENCE [LARGE SCALE GENOMIC DNA]</scope>
    <source>
        <strain evidence="1">EPB</strain>
    </source>
</reference>
<dbReference type="STRING" id="349215.A11S_860"/>
<dbReference type="EMBL" id="CP003538">
    <property type="protein sequence ID" value="AGH97683.1"/>
    <property type="molecule type" value="Genomic_DNA"/>
</dbReference>
<dbReference type="KEGG" id="man:A11S_860"/>
<proteinExistence type="predicted"/>
<evidence type="ECO:0000313" key="1">
    <source>
        <dbReference type="EMBL" id="AGH97683.1"/>
    </source>
</evidence>
<dbReference type="AlphaFoldDB" id="M4VEM5"/>
<dbReference type="Proteomes" id="UP000011932">
    <property type="component" value="Chromosome"/>
</dbReference>
<protein>
    <submittedName>
        <fullName evidence="1">Uncharacterized protein</fullName>
    </submittedName>
</protein>
<sequence>MTDTPPITERFLSPGPAKQQIRSHITIVWVGINSIVGCGVEVLYQQGFFDPRIKISKNYRYRTVGYARVWANC</sequence>
<dbReference type="HOGENOM" id="CLU_2700576_0_0_5"/>